<accession>A0A016UTN5</accession>
<organism evidence="1 2">
    <name type="scientific">Ancylostoma ceylanicum</name>
    <dbReference type="NCBI Taxonomy" id="53326"/>
    <lineage>
        <taxon>Eukaryota</taxon>
        <taxon>Metazoa</taxon>
        <taxon>Ecdysozoa</taxon>
        <taxon>Nematoda</taxon>
        <taxon>Chromadorea</taxon>
        <taxon>Rhabditida</taxon>
        <taxon>Rhabditina</taxon>
        <taxon>Rhabditomorpha</taxon>
        <taxon>Strongyloidea</taxon>
        <taxon>Ancylostomatidae</taxon>
        <taxon>Ancylostomatinae</taxon>
        <taxon>Ancylostoma</taxon>
    </lineage>
</organism>
<comment type="caution">
    <text evidence="1">The sequence shown here is derived from an EMBL/GenBank/DDBJ whole genome shotgun (WGS) entry which is preliminary data.</text>
</comment>
<dbReference type="Proteomes" id="UP000024635">
    <property type="component" value="Unassembled WGS sequence"/>
</dbReference>
<name>A0A016UTN5_9BILA</name>
<evidence type="ECO:0000313" key="1">
    <source>
        <dbReference type="EMBL" id="EYC17848.1"/>
    </source>
</evidence>
<reference evidence="2" key="1">
    <citation type="journal article" date="2015" name="Nat. Genet.">
        <title>The genome and transcriptome of the zoonotic hookworm Ancylostoma ceylanicum identify infection-specific gene families.</title>
        <authorList>
            <person name="Schwarz E.M."/>
            <person name="Hu Y."/>
            <person name="Antoshechkin I."/>
            <person name="Miller M.M."/>
            <person name="Sternberg P.W."/>
            <person name="Aroian R.V."/>
        </authorList>
    </citation>
    <scope>NUCLEOTIDE SEQUENCE</scope>
    <source>
        <strain evidence="2">HY135</strain>
    </source>
</reference>
<keyword evidence="2" id="KW-1185">Reference proteome</keyword>
<protein>
    <submittedName>
        <fullName evidence="1">Uncharacterized protein</fullName>
    </submittedName>
</protein>
<proteinExistence type="predicted"/>
<dbReference type="EMBL" id="JARK01001365">
    <property type="protein sequence ID" value="EYC17848.1"/>
    <property type="molecule type" value="Genomic_DNA"/>
</dbReference>
<gene>
    <name evidence="1" type="primary">Acey_s0029.g1908</name>
    <name evidence="1" type="ORF">Y032_0029g1908</name>
</gene>
<evidence type="ECO:0000313" key="2">
    <source>
        <dbReference type="Proteomes" id="UP000024635"/>
    </source>
</evidence>
<dbReference type="AlphaFoldDB" id="A0A016UTN5"/>
<sequence length="80" mass="8596">MCDGTLFSTLTAPKPTIWINLSTVGTDGGDPSKASKSTRFDRAARAGIPSRSTKYGVFLTVSWFSYQITSGVGRMARFLG</sequence>